<dbReference type="CDD" id="cd15039">
    <property type="entry name" value="7tmB3_Methuselah-like"/>
    <property type="match status" value="3"/>
</dbReference>
<dbReference type="SUPFAM" id="SSF81321">
    <property type="entry name" value="Family A G protein-coupled receptor-like"/>
    <property type="match status" value="2"/>
</dbReference>
<feature type="domain" description="G-protein coupled receptors family 2 profile 2" evidence="10">
    <location>
        <begin position="65"/>
        <end position="328"/>
    </location>
</feature>
<reference evidence="12" key="1">
    <citation type="journal article" date="2014" name="Genome Biol.">
        <title>Genome analysis of a major urban malaria vector mosquito, Anopheles stephensi.</title>
        <authorList>
            <person name="Jiang X."/>
            <person name="Peery A."/>
            <person name="Hall A.B."/>
            <person name="Sharma A."/>
            <person name="Chen X.G."/>
            <person name="Waterhouse R.M."/>
            <person name="Komissarov A."/>
            <person name="Riehle M.M."/>
            <person name="Shouche Y."/>
            <person name="Sharakhova M.V."/>
            <person name="Lawson D."/>
            <person name="Pakpour N."/>
            <person name="Arensburger P."/>
            <person name="Davidson V.L."/>
            <person name="Eiglmeier K."/>
            <person name="Emrich S."/>
            <person name="George P."/>
            <person name="Kennedy R.C."/>
            <person name="Mane S.P."/>
            <person name="Maslen G."/>
            <person name="Oringanje C."/>
            <person name="Qi Y."/>
            <person name="Settlage R."/>
            <person name="Tojo M."/>
            <person name="Tubio J.M."/>
            <person name="Unger M.F."/>
            <person name="Wang B."/>
            <person name="Vernick K.D."/>
            <person name="Ribeiro J.M."/>
            <person name="James A.A."/>
            <person name="Michel K."/>
            <person name="Riehle M.A."/>
            <person name="Luckhart S."/>
            <person name="Sharakhov I.V."/>
            <person name="Tu Z."/>
        </authorList>
    </citation>
    <scope>NUCLEOTIDE SEQUENCE [LARGE SCALE GENOMIC DNA]</scope>
    <source>
        <strain evidence="12">Indian</strain>
    </source>
</reference>
<protein>
    <recommendedName>
        <fullName evidence="10">G-protein coupled receptors family 2 profile 2 domain-containing protein</fullName>
    </recommendedName>
</protein>
<dbReference type="OMA" id="VWENDPH"/>
<evidence type="ECO:0000256" key="2">
    <source>
        <dbReference type="ARBA" id="ARBA00008979"/>
    </source>
</evidence>
<evidence type="ECO:0000313" key="11">
    <source>
        <dbReference type="EnsemblMetazoa" id="ASTEI09114-PA"/>
    </source>
</evidence>
<name>A0A182YKX8_ANOST</name>
<dbReference type="VEuPathDB" id="VectorBase:ASTE006991"/>
<dbReference type="EnsemblMetazoa" id="ASTEI09114-RA">
    <property type="protein sequence ID" value="ASTEI09114-PA"/>
    <property type="gene ID" value="ASTEI09114"/>
</dbReference>
<dbReference type="PROSITE" id="PS50261">
    <property type="entry name" value="G_PROTEIN_RECEP_F2_4"/>
    <property type="match status" value="3"/>
</dbReference>
<evidence type="ECO:0000256" key="1">
    <source>
        <dbReference type="ARBA" id="ARBA00004651"/>
    </source>
</evidence>
<reference evidence="11" key="2">
    <citation type="submission" date="2020-05" db="UniProtKB">
        <authorList>
            <consortium name="EnsemblMetazoa"/>
        </authorList>
    </citation>
    <scope>IDENTIFICATION</scope>
    <source>
        <strain evidence="11">Indian</strain>
    </source>
</reference>
<dbReference type="PANTHER" id="PTHR47154">
    <property type="entry name" value="G-PROTEIN COUPLED RECEPTOR MTH-RELATED"/>
    <property type="match status" value="1"/>
</dbReference>
<dbReference type="STRING" id="30069.A0A182YKX8"/>
<comment type="subcellular location">
    <subcellularLocation>
        <location evidence="1">Cell membrane</location>
        <topology evidence="1">Multi-pass membrane protein</topology>
    </subcellularLocation>
</comment>
<dbReference type="Proteomes" id="UP000076408">
    <property type="component" value="Unassembled WGS sequence"/>
</dbReference>
<evidence type="ECO:0000259" key="10">
    <source>
        <dbReference type="PROSITE" id="PS50261"/>
    </source>
</evidence>
<accession>A0A182YKX8</accession>
<keyword evidence="9" id="KW-0807">Transducer</keyword>
<comment type="similarity">
    <text evidence="2">Belongs to the G-protein coupled receptor 2 family. Mth subfamily.</text>
</comment>
<evidence type="ECO:0000256" key="7">
    <source>
        <dbReference type="ARBA" id="ARBA00023136"/>
    </source>
</evidence>
<evidence type="ECO:0000256" key="8">
    <source>
        <dbReference type="ARBA" id="ARBA00023170"/>
    </source>
</evidence>
<evidence type="ECO:0000256" key="5">
    <source>
        <dbReference type="ARBA" id="ARBA00022989"/>
    </source>
</evidence>
<dbReference type="Pfam" id="PF00002">
    <property type="entry name" value="7tm_2"/>
    <property type="match status" value="3"/>
</dbReference>
<dbReference type="InterPro" id="IPR036272">
    <property type="entry name" value="Methuselah_N_sf"/>
</dbReference>
<evidence type="ECO:0000256" key="4">
    <source>
        <dbReference type="ARBA" id="ARBA00022692"/>
    </source>
</evidence>
<keyword evidence="4" id="KW-0812">Transmembrane</keyword>
<dbReference type="VEuPathDB" id="VectorBase:ASTEI09114"/>
<dbReference type="Gene3D" id="1.20.1070.10">
    <property type="entry name" value="Rhodopsin 7-helix transmembrane proteins"/>
    <property type="match status" value="3"/>
</dbReference>
<keyword evidence="5" id="KW-1133">Transmembrane helix</keyword>
<keyword evidence="12" id="KW-1185">Reference proteome</keyword>
<organism evidence="11 12">
    <name type="scientific">Anopheles stephensi</name>
    <name type="common">Indo-Pakistan malaria mosquito</name>
    <dbReference type="NCBI Taxonomy" id="30069"/>
    <lineage>
        <taxon>Eukaryota</taxon>
        <taxon>Metazoa</taxon>
        <taxon>Ecdysozoa</taxon>
        <taxon>Arthropoda</taxon>
        <taxon>Hexapoda</taxon>
        <taxon>Insecta</taxon>
        <taxon>Pterygota</taxon>
        <taxon>Neoptera</taxon>
        <taxon>Endopterygota</taxon>
        <taxon>Diptera</taxon>
        <taxon>Nematocera</taxon>
        <taxon>Culicoidea</taxon>
        <taxon>Culicidae</taxon>
        <taxon>Anophelinae</taxon>
        <taxon>Anopheles</taxon>
    </lineage>
</organism>
<dbReference type="PANTHER" id="PTHR47154:SF2">
    <property type="entry name" value="G-PROTEIN COUPLED RECEPTOR MTH-RELATED"/>
    <property type="match status" value="1"/>
</dbReference>
<dbReference type="VEuPathDB" id="VectorBase:ASTEI20_036479"/>
<keyword evidence="8" id="KW-0675">Receptor</keyword>
<keyword evidence="3" id="KW-1003">Cell membrane</keyword>
<dbReference type="InterPro" id="IPR017981">
    <property type="entry name" value="GPCR_2-like_7TM"/>
</dbReference>
<proteinExistence type="inferred from homology"/>
<keyword evidence="7" id="KW-0472">Membrane</keyword>
<sequence>MSKAWELRDVNSDDVLTKPKQFEINGSLIIADELLITRNQYCLAPRQNMSFASGLVCFTSNEEFKYNLYPVGMLLSVPFLLLTFFVYACIPDLRNMHGKSLMCYVLGLSVGYTVLSMVQLRVFPGSSSSCVISGYIVYFSFMVSFFWLNVMSFDIYWTFKGVTGVRSSETKKFLFYSLYAWGCPILLVATAITADYTDFLPHYLRPQFGTTRCLFVENKLIEFLYLYMPLLILVFMNVVFFVITALRIYKIQCETSVVRRGDSKRHTKLDNDRDRFGLYLRLFIVMGVTWSLEIISWAVDNNAWIFYVSDVCNCIQGFLIFALFVLKQKIKRLIYKKFGIREIRQEQKMSSCSTRTTATMSKVTQRVSYRRAIRPRPVDRYWWHTVGAVMLLSLGTITLFGIGDVDAATVLCPLAETVDISNGTQDADGTIEHEGVRYGTKHYFRDSDDGVRGCVCLVKQCFHVYCSGGTPEGQPCFDDLNVNFSMSSDGMGHGIRNLRDDPNYHFFYFLPHCSRDFLILTADEYILRSDGILMYGDSTYNYRHYGFEPSKPYALAGYCEMVDVLAMHRMYSIGILISLPFLVATFVVYAILPEMQNIPGKSLMCYVAALTVSYLLVALMRFGMYGYRTNWCVASGYLVYTALLASFFWLNVMAFDIFWTFGGSRGRSSERRKFLYYCLYAWGVPLLLVGFVTLVDNTDFIHESMRPQIGQERCFVSEDMLIGFLYMYLPLLLLVSANVVFFAVTAIRIYRMEQATASALSGDSRRHTKYEKDRNRYSLYLRLFVIMGVTWTVEIITWLVGESSWLIYLVDICNCLTGISIFILFVWKPKVKQLLLKRFGIKRGAPGRNDQNTNSTVTTTRSTDLKVFFATQILLLSVAGSDREPSINCPLSERIDLTEGVPDSQGSVRFAGNIYSPENYTTSGENHRYSCVCAQRKCVYVCCYHIDRSKCEESSLPVNRTSSSNGWMASVLEEVDLRESREFWLIYATPPAWSSMPGYALQISGHEGELFNVRTKQVFCSVVWDGSFAYGTKVYASRTYCINPAEDSMPYVWIKETDEHLEVHRWHSLGMIISIPFLVATLIVYALIPDLRNIPGKSLMCYVFALAVSYMALILIKRSVFDNSPDWCTVVGYVYYFSVMSSLFWLNVMAFDIFWTFGGRTRRTTDQGKFLLYCCYGFGCPLVFLALALVADHTELMYTSLRPKFGDGQCLFKGKCEARFYETNHRNNFNNVFVLGEQFVAFLYLYLPLILLVSANLFFFIRTAIKINKIERTTAAALQGESGRHSKYTNERNRYGLYVRLFVVMGVTWTFEFITWIADSQHWMALVTDVCNCISGVFIFFLFVWKRKVWKLLQQRLSGKQVQMRNQPLFSVSGTRTTSLPPVRKHSTMNMEVSSF</sequence>
<keyword evidence="6" id="KW-0297">G-protein coupled receptor</keyword>
<evidence type="ECO:0000256" key="6">
    <source>
        <dbReference type="ARBA" id="ARBA00023040"/>
    </source>
</evidence>
<evidence type="ECO:0000256" key="9">
    <source>
        <dbReference type="ARBA" id="ARBA00023224"/>
    </source>
</evidence>
<dbReference type="InterPro" id="IPR051384">
    <property type="entry name" value="Mth_GPCR"/>
</dbReference>
<evidence type="ECO:0000313" key="12">
    <source>
        <dbReference type="Proteomes" id="UP000076408"/>
    </source>
</evidence>
<evidence type="ECO:0000256" key="3">
    <source>
        <dbReference type="ARBA" id="ARBA00022475"/>
    </source>
</evidence>
<dbReference type="InterPro" id="IPR000832">
    <property type="entry name" value="GPCR_2_secretin-like"/>
</dbReference>
<dbReference type="SUPFAM" id="SSF63877">
    <property type="entry name" value="Methuselah ectodomain"/>
    <property type="match status" value="2"/>
</dbReference>
<dbReference type="GO" id="GO:0008528">
    <property type="term" value="F:G protein-coupled peptide receptor activity"/>
    <property type="evidence" value="ECO:0007669"/>
    <property type="project" value="TreeGrafter"/>
</dbReference>
<feature type="domain" description="G-protein coupled receptors family 2 profile 2" evidence="10">
    <location>
        <begin position="1063"/>
        <end position="1347"/>
    </location>
</feature>
<dbReference type="GO" id="GO:0005886">
    <property type="term" value="C:plasma membrane"/>
    <property type="evidence" value="ECO:0007669"/>
    <property type="project" value="UniProtKB-SubCell"/>
</dbReference>
<feature type="domain" description="G-protein coupled receptors family 2 profile 2" evidence="10">
    <location>
        <begin position="567"/>
        <end position="829"/>
    </location>
</feature>
<dbReference type="GO" id="GO:0007166">
    <property type="term" value="P:cell surface receptor signaling pathway"/>
    <property type="evidence" value="ECO:0007669"/>
    <property type="project" value="InterPro"/>
</dbReference>